<evidence type="ECO:0000256" key="1">
    <source>
        <dbReference type="SAM" id="MobiDB-lite"/>
    </source>
</evidence>
<dbReference type="AlphaFoldDB" id="A0A238W0B4"/>
<feature type="chain" id="PRO_5012873159" description="Lipoprotein" evidence="2">
    <location>
        <begin position="23"/>
        <end position="146"/>
    </location>
</feature>
<keyword evidence="2" id="KW-0732">Signal</keyword>
<dbReference type="OrthoDB" id="9922918at2"/>
<reference evidence="3 4" key="1">
    <citation type="submission" date="2017-06" db="EMBL/GenBank/DDBJ databases">
        <authorList>
            <person name="Kim H.J."/>
            <person name="Triplett B.A."/>
        </authorList>
    </citation>
    <scope>NUCLEOTIDE SEQUENCE [LARGE SCALE GENOMIC DNA]</scope>
    <source>
        <strain evidence="3 4">DSM 43151</strain>
    </source>
</reference>
<sequence length="146" mass="15095">MSARAVSALVLGGFLIAGLAACDSGTTTSQPPVGPPTATTAPPATTTTPPVAVTHAAGCPVSADTLLKVVTDKYGRIPGLELRDVQCYQDYAIAGRFAARSDSEVATFHYVSGSWRYFTGGSGGYCEGVPENVKKHFRTMGYGGCD</sequence>
<proteinExistence type="predicted"/>
<feature type="signal peptide" evidence="2">
    <location>
        <begin position="1"/>
        <end position="22"/>
    </location>
</feature>
<evidence type="ECO:0008006" key="5">
    <source>
        <dbReference type="Google" id="ProtNLM"/>
    </source>
</evidence>
<dbReference type="PROSITE" id="PS51257">
    <property type="entry name" value="PROKAR_LIPOPROTEIN"/>
    <property type="match status" value="1"/>
</dbReference>
<organism evidence="3 4">
    <name type="scientific">Actinoplanes regularis</name>
    <dbReference type="NCBI Taxonomy" id="52697"/>
    <lineage>
        <taxon>Bacteria</taxon>
        <taxon>Bacillati</taxon>
        <taxon>Actinomycetota</taxon>
        <taxon>Actinomycetes</taxon>
        <taxon>Micromonosporales</taxon>
        <taxon>Micromonosporaceae</taxon>
        <taxon>Actinoplanes</taxon>
    </lineage>
</organism>
<evidence type="ECO:0000313" key="3">
    <source>
        <dbReference type="EMBL" id="SNR39928.1"/>
    </source>
</evidence>
<keyword evidence="4" id="KW-1185">Reference proteome</keyword>
<feature type="region of interest" description="Disordered" evidence="1">
    <location>
        <begin position="26"/>
        <end position="51"/>
    </location>
</feature>
<evidence type="ECO:0000313" key="4">
    <source>
        <dbReference type="Proteomes" id="UP000198415"/>
    </source>
</evidence>
<feature type="compositionally biased region" description="Low complexity" evidence="1">
    <location>
        <begin position="36"/>
        <end position="51"/>
    </location>
</feature>
<evidence type="ECO:0000256" key="2">
    <source>
        <dbReference type="SAM" id="SignalP"/>
    </source>
</evidence>
<dbReference type="Proteomes" id="UP000198415">
    <property type="component" value="Unassembled WGS sequence"/>
</dbReference>
<protein>
    <recommendedName>
        <fullName evidence="5">Lipoprotein</fullName>
    </recommendedName>
</protein>
<dbReference type="EMBL" id="FZNR01000002">
    <property type="protein sequence ID" value="SNR39928.1"/>
    <property type="molecule type" value="Genomic_DNA"/>
</dbReference>
<gene>
    <name evidence="3" type="ORF">SAMN06264365_10242</name>
</gene>
<accession>A0A238W0B4</accession>
<name>A0A238W0B4_9ACTN</name>
<dbReference type="RefSeq" id="WP_089291910.1">
    <property type="nucleotide sequence ID" value="NZ_BOMU01000124.1"/>
</dbReference>